<reference evidence="1 2" key="1">
    <citation type="submission" date="2015-04" db="EMBL/GenBank/DDBJ databases">
        <title>Genome sequence of Ceratocystis platani, a major pathogen of plane trees.</title>
        <authorList>
            <person name="Belbahri L."/>
        </authorList>
    </citation>
    <scope>NUCLEOTIDE SEQUENCE [LARGE SCALE GENOMIC DNA]</scope>
    <source>
        <strain evidence="1 2">CFO</strain>
    </source>
</reference>
<dbReference type="AlphaFoldDB" id="A0A0F8DJ25"/>
<dbReference type="OrthoDB" id="5355126at2759"/>
<dbReference type="Proteomes" id="UP000034841">
    <property type="component" value="Unassembled WGS sequence"/>
</dbReference>
<name>A0A0F8DJ25_CERFI</name>
<accession>A0A0F8DJ25</accession>
<sequence>MANRMPMILGATAIGGIGFYMYRSGGDSAAAKRAARRDFNIPSSAEKDLKNIGAQAGASLDAAGAKIDTAVAQAQTQLTNTKSTAQNHMADVKHEALKKIDEFDRKVDEHATKAKSWLGGK</sequence>
<gene>
    <name evidence="1" type="ORF">CFO_g1725</name>
</gene>
<evidence type="ECO:0008006" key="3">
    <source>
        <dbReference type="Google" id="ProtNLM"/>
    </source>
</evidence>
<dbReference type="EMBL" id="LBBL01000071">
    <property type="protein sequence ID" value="KKF95919.1"/>
    <property type="molecule type" value="Genomic_DNA"/>
</dbReference>
<keyword evidence="2" id="KW-1185">Reference proteome</keyword>
<organism evidence="1 2">
    <name type="scientific">Ceratocystis fimbriata f. sp. platani</name>
    <dbReference type="NCBI Taxonomy" id="88771"/>
    <lineage>
        <taxon>Eukaryota</taxon>
        <taxon>Fungi</taxon>
        <taxon>Dikarya</taxon>
        <taxon>Ascomycota</taxon>
        <taxon>Pezizomycotina</taxon>
        <taxon>Sordariomycetes</taxon>
        <taxon>Hypocreomycetidae</taxon>
        <taxon>Microascales</taxon>
        <taxon>Ceratocystidaceae</taxon>
        <taxon>Ceratocystis</taxon>
    </lineage>
</organism>
<proteinExistence type="predicted"/>
<comment type="caution">
    <text evidence="1">The sequence shown here is derived from an EMBL/GenBank/DDBJ whole genome shotgun (WGS) entry which is preliminary data.</text>
</comment>
<evidence type="ECO:0000313" key="1">
    <source>
        <dbReference type="EMBL" id="KKF95919.1"/>
    </source>
</evidence>
<protein>
    <recommendedName>
        <fullName evidence="3">Calcofluor white hypersensitive protein</fullName>
    </recommendedName>
</protein>
<evidence type="ECO:0000313" key="2">
    <source>
        <dbReference type="Proteomes" id="UP000034841"/>
    </source>
</evidence>